<evidence type="ECO:0000313" key="1">
    <source>
        <dbReference type="EMBL" id="AAW40555.1"/>
    </source>
</evidence>
<dbReference type="EMBL" id="CP000027">
    <property type="protein sequence ID" value="AAW40555.1"/>
    <property type="molecule type" value="Genomic_DNA"/>
</dbReference>
<proteinExistence type="predicted"/>
<reference evidence="1 2" key="1">
    <citation type="journal article" date="2005" name="Science">
        <title>Genome sequence of the PCE-dechlorinating bacterium Dehalococcoides ethenogenes.</title>
        <authorList>
            <person name="Seshadri R."/>
            <person name="Adrian L."/>
            <person name="Fouts D.E."/>
            <person name="Eisen J.A."/>
            <person name="Phillippy A.M."/>
            <person name="Methe B.A."/>
            <person name="Ward N.L."/>
            <person name="Nelson W.C."/>
            <person name="Deboy R.T."/>
            <person name="Khouri H.M."/>
            <person name="Kolonay J.F."/>
            <person name="Dodson R.J."/>
            <person name="Daugherty S.C."/>
            <person name="Brinkac L.M."/>
            <person name="Sullivan S.A."/>
            <person name="Madupu R."/>
            <person name="Nelson K.E."/>
            <person name="Kang K.H."/>
            <person name="Impraim M."/>
            <person name="Tran K."/>
            <person name="Robinson J.M."/>
            <person name="Forberger H.A."/>
            <person name="Fraser C.M."/>
            <person name="Zinder S.H."/>
            <person name="Heidelberg J.F."/>
        </authorList>
    </citation>
    <scope>NUCLEOTIDE SEQUENCE [LARGE SCALE GENOMIC DNA]</scope>
    <source>
        <strain evidence="2">ATCC BAA-2266 / KCTC 15142 / 195</strain>
    </source>
</reference>
<organism evidence="1 2">
    <name type="scientific">Dehalococcoides mccartyi (strain ATCC BAA-2266 / KCTC 15142 / 195)</name>
    <name type="common">Dehalococcoides ethenogenes (strain 195)</name>
    <dbReference type="NCBI Taxonomy" id="243164"/>
    <lineage>
        <taxon>Bacteria</taxon>
        <taxon>Bacillati</taxon>
        <taxon>Chloroflexota</taxon>
        <taxon>Dehalococcoidia</taxon>
        <taxon>Dehalococcoidales</taxon>
        <taxon>Dehalococcoidaceae</taxon>
        <taxon>Dehalococcoides</taxon>
    </lineage>
</organism>
<sequence>MLYFTGVIKPLELNPGTKKLPGFKAGSLQML</sequence>
<dbReference type="KEGG" id="det:DET0122"/>
<protein>
    <submittedName>
        <fullName evidence="1">Uncharacterized protein</fullName>
    </submittedName>
</protein>
<dbReference type="AlphaFoldDB" id="Q3ZA77"/>
<accession>Q3ZA77</accession>
<dbReference type="InParanoid" id="Q3ZA77"/>
<dbReference type="Proteomes" id="UP000008289">
    <property type="component" value="Chromosome"/>
</dbReference>
<dbReference type="HOGENOM" id="CLU_3396116_0_0_0"/>
<name>Q3ZA77_DEHM1</name>
<evidence type="ECO:0000313" key="2">
    <source>
        <dbReference type="Proteomes" id="UP000008289"/>
    </source>
</evidence>
<keyword evidence="2" id="KW-1185">Reference proteome</keyword>
<gene>
    <name evidence="1" type="ordered locus">DET0122</name>
</gene>